<dbReference type="CDD" id="cd00383">
    <property type="entry name" value="trans_reg_C"/>
    <property type="match status" value="1"/>
</dbReference>
<evidence type="ECO:0000256" key="5">
    <source>
        <dbReference type="ARBA" id="ARBA00023163"/>
    </source>
</evidence>
<feature type="domain" description="OmpR/PhoB-type" evidence="9">
    <location>
        <begin position="130"/>
        <end position="226"/>
    </location>
</feature>
<dbReference type="GO" id="GO:0006355">
    <property type="term" value="P:regulation of DNA-templated transcription"/>
    <property type="evidence" value="ECO:0007669"/>
    <property type="project" value="InterPro"/>
</dbReference>
<evidence type="ECO:0000259" key="8">
    <source>
        <dbReference type="PROSITE" id="PS50110"/>
    </source>
</evidence>
<gene>
    <name evidence="10" type="ORF">D7032_21030</name>
</gene>
<feature type="DNA-binding region" description="OmpR/PhoB-type" evidence="7">
    <location>
        <begin position="130"/>
        <end position="226"/>
    </location>
</feature>
<keyword evidence="3" id="KW-0805">Transcription regulation</keyword>
<keyword evidence="2" id="KW-0902">Two-component regulatory system</keyword>
<evidence type="ECO:0000256" key="2">
    <source>
        <dbReference type="ARBA" id="ARBA00023012"/>
    </source>
</evidence>
<evidence type="ECO:0000256" key="7">
    <source>
        <dbReference type="PROSITE-ProRule" id="PRU01091"/>
    </source>
</evidence>
<accession>A0A7T8EFM9</accession>
<dbReference type="SMART" id="SM00862">
    <property type="entry name" value="Trans_reg_C"/>
    <property type="match status" value="1"/>
</dbReference>
<name>A0A7T8EFM9_9GAMM</name>
<reference evidence="10" key="1">
    <citation type="submission" date="2018-09" db="EMBL/GenBank/DDBJ databases">
        <title>Genome sequencing and analysis.</title>
        <authorList>
            <person name="Huang Y.-T."/>
        </authorList>
    </citation>
    <scope>NUCLEOTIDE SEQUENCE</scope>
    <source>
        <strain evidence="10">HIDE</strain>
    </source>
</reference>
<dbReference type="InterPro" id="IPR001867">
    <property type="entry name" value="OmpR/PhoB-type_DNA-bd"/>
</dbReference>
<dbReference type="GO" id="GO:0000976">
    <property type="term" value="F:transcription cis-regulatory region binding"/>
    <property type="evidence" value="ECO:0007669"/>
    <property type="project" value="TreeGrafter"/>
</dbReference>
<evidence type="ECO:0000256" key="1">
    <source>
        <dbReference type="ARBA" id="ARBA00022553"/>
    </source>
</evidence>
<keyword evidence="5" id="KW-0804">Transcription</keyword>
<dbReference type="PROSITE" id="PS51755">
    <property type="entry name" value="OMPR_PHOB"/>
    <property type="match status" value="1"/>
</dbReference>
<dbReference type="GO" id="GO:0005829">
    <property type="term" value="C:cytosol"/>
    <property type="evidence" value="ECO:0007669"/>
    <property type="project" value="TreeGrafter"/>
</dbReference>
<feature type="domain" description="Response regulatory" evidence="8">
    <location>
        <begin position="9"/>
        <end position="121"/>
    </location>
</feature>
<dbReference type="SUPFAM" id="SSF46894">
    <property type="entry name" value="C-terminal effector domain of the bipartite response regulators"/>
    <property type="match status" value="1"/>
</dbReference>
<proteinExistence type="predicted"/>
<evidence type="ECO:0000259" key="9">
    <source>
        <dbReference type="PROSITE" id="PS51755"/>
    </source>
</evidence>
<keyword evidence="1 6" id="KW-0597">Phosphoprotein</keyword>
<dbReference type="Gene3D" id="1.10.10.10">
    <property type="entry name" value="Winged helix-like DNA-binding domain superfamily/Winged helix DNA-binding domain"/>
    <property type="match status" value="1"/>
</dbReference>
<dbReference type="InterPro" id="IPR036388">
    <property type="entry name" value="WH-like_DNA-bd_sf"/>
</dbReference>
<feature type="modified residue" description="4-aspartylphosphate" evidence="6">
    <location>
        <position position="56"/>
    </location>
</feature>
<evidence type="ECO:0000256" key="6">
    <source>
        <dbReference type="PROSITE-ProRule" id="PRU00169"/>
    </source>
</evidence>
<dbReference type="GO" id="GO:0000156">
    <property type="term" value="F:phosphorelay response regulator activity"/>
    <property type="evidence" value="ECO:0007669"/>
    <property type="project" value="TreeGrafter"/>
</dbReference>
<dbReference type="GO" id="GO:0032993">
    <property type="term" value="C:protein-DNA complex"/>
    <property type="evidence" value="ECO:0007669"/>
    <property type="project" value="TreeGrafter"/>
</dbReference>
<dbReference type="InterPro" id="IPR016032">
    <property type="entry name" value="Sig_transdc_resp-reg_C-effctor"/>
</dbReference>
<dbReference type="Pfam" id="PF00486">
    <property type="entry name" value="Trans_reg_C"/>
    <property type="match status" value="1"/>
</dbReference>
<dbReference type="SUPFAM" id="SSF52172">
    <property type="entry name" value="CheY-like"/>
    <property type="match status" value="1"/>
</dbReference>
<dbReference type="InterPro" id="IPR011006">
    <property type="entry name" value="CheY-like_superfamily"/>
</dbReference>
<dbReference type="PANTHER" id="PTHR48111:SF22">
    <property type="entry name" value="REGULATOR OF RPOS"/>
    <property type="match status" value="1"/>
</dbReference>
<dbReference type="PROSITE" id="PS50110">
    <property type="entry name" value="RESPONSE_REGULATORY"/>
    <property type="match status" value="1"/>
</dbReference>
<dbReference type="EMBL" id="CP032664">
    <property type="protein sequence ID" value="QQO85531.1"/>
    <property type="molecule type" value="Genomic_DNA"/>
</dbReference>
<organism evidence="10">
    <name type="scientific">Shewanella algae</name>
    <dbReference type="NCBI Taxonomy" id="38313"/>
    <lineage>
        <taxon>Bacteria</taxon>
        <taxon>Pseudomonadati</taxon>
        <taxon>Pseudomonadota</taxon>
        <taxon>Gammaproteobacteria</taxon>
        <taxon>Alteromonadales</taxon>
        <taxon>Shewanellaceae</taxon>
        <taxon>Shewanella</taxon>
    </lineage>
</organism>
<evidence type="ECO:0000313" key="10">
    <source>
        <dbReference type="EMBL" id="QQO85531.1"/>
    </source>
</evidence>
<evidence type="ECO:0000256" key="4">
    <source>
        <dbReference type="ARBA" id="ARBA00023125"/>
    </source>
</evidence>
<dbReference type="Gene3D" id="3.40.50.2300">
    <property type="match status" value="1"/>
</dbReference>
<keyword evidence="4 7" id="KW-0238">DNA-binding</keyword>
<dbReference type="Pfam" id="PF00072">
    <property type="entry name" value="Response_reg"/>
    <property type="match status" value="1"/>
</dbReference>
<dbReference type="InterPro" id="IPR039420">
    <property type="entry name" value="WalR-like"/>
</dbReference>
<dbReference type="PANTHER" id="PTHR48111">
    <property type="entry name" value="REGULATOR OF RPOS"/>
    <property type="match status" value="1"/>
</dbReference>
<dbReference type="SMART" id="SM00448">
    <property type="entry name" value="REC"/>
    <property type="match status" value="1"/>
</dbReference>
<dbReference type="AlphaFoldDB" id="A0A7T8EFM9"/>
<evidence type="ECO:0000256" key="3">
    <source>
        <dbReference type="ARBA" id="ARBA00023015"/>
    </source>
</evidence>
<dbReference type="InterPro" id="IPR001789">
    <property type="entry name" value="Sig_transdc_resp-reg_receiver"/>
</dbReference>
<sequence length="226" mass="25816">MSEGLRKVRVLLIEDNPDTAALIAEQLPQLDWDFARNGNQGLQLALSHHYQLILLDLNLPGLDGISLCQQLRNQGIDCPVIMLTARDTREDIHTGLITGADDYLVKPFDTQELWLRMQAVVRRTSGEGFASRLSYKEISLDLKRREVWREGAQISLSPASFTLLTCLMRRPNQVISKEELESALWQDGLPDEDILRKHIYLLRQKLDKPFATPRIQTIAKIGYKLQ</sequence>
<protein>
    <submittedName>
        <fullName evidence="10">DNA-binding response regulator</fullName>
    </submittedName>
</protein>